<proteinExistence type="predicted"/>
<sequence length="152" mass="17168">MSLGSGTACELYSDCSVPFVASQTRCFHFRPTPNLRHYQLWSVRPVIQYTGMVFPQDMATFFRCPGAEQIQSSSWISSPCVDARRRIWVVLTKVAINLVHQTCNFFFLSVLRTALSTSILLSAGEPQACRVNKTSTGPKFKLPPLFQLDKMR</sequence>
<dbReference type="HOGENOM" id="CLU_1723062_0_0_1"/>
<accession>A0A0C3CJP8</accession>
<reference evidence="1 2" key="1">
    <citation type="submission" date="2014-04" db="EMBL/GenBank/DDBJ databases">
        <authorList>
            <consortium name="DOE Joint Genome Institute"/>
            <person name="Kuo A."/>
            <person name="Tarkka M."/>
            <person name="Buscot F."/>
            <person name="Kohler A."/>
            <person name="Nagy L.G."/>
            <person name="Floudas D."/>
            <person name="Copeland A."/>
            <person name="Barry K.W."/>
            <person name="Cichocki N."/>
            <person name="Veneault-Fourrey C."/>
            <person name="LaButti K."/>
            <person name="Lindquist E.A."/>
            <person name="Lipzen A."/>
            <person name="Lundell T."/>
            <person name="Morin E."/>
            <person name="Murat C."/>
            <person name="Sun H."/>
            <person name="Tunlid A."/>
            <person name="Henrissat B."/>
            <person name="Grigoriev I.V."/>
            <person name="Hibbett D.S."/>
            <person name="Martin F."/>
            <person name="Nordberg H.P."/>
            <person name="Cantor M.N."/>
            <person name="Hua S.X."/>
        </authorList>
    </citation>
    <scope>NUCLEOTIDE SEQUENCE [LARGE SCALE GENOMIC DNA]</scope>
    <source>
        <strain evidence="1 2">F 1598</strain>
    </source>
</reference>
<evidence type="ECO:0000313" key="1">
    <source>
        <dbReference type="EMBL" id="KIM89967.1"/>
    </source>
</evidence>
<dbReference type="Proteomes" id="UP000054166">
    <property type="component" value="Unassembled WGS sequence"/>
</dbReference>
<gene>
    <name evidence="1" type="ORF">PILCRDRAFT_203057</name>
</gene>
<evidence type="ECO:0000313" key="2">
    <source>
        <dbReference type="Proteomes" id="UP000054166"/>
    </source>
</evidence>
<dbReference type="InParanoid" id="A0A0C3CJP8"/>
<dbReference type="AlphaFoldDB" id="A0A0C3CJP8"/>
<keyword evidence="2" id="KW-1185">Reference proteome</keyword>
<protein>
    <submittedName>
        <fullName evidence="1">Uncharacterized protein</fullName>
    </submittedName>
</protein>
<dbReference type="EMBL" id="KN832974">
    <property type="protein sequence ID" value="KIM89967.1"/>
    <property type="molecule type" value="Genomic_DNA"/>
</dbReference>
<organism evidence="1 2">
    <name type="scientific">Piloderma croceum (strain F 1598)</name>
    <dbReference type="NCBI Taxonomy" id="765440"/>
    <lineage>
        <taxon>Eukaryota</taxon>
        <taxon>Fungi</taxon>
        <taxon>Dikarya</taxon>
        <taxon>Basidiomycota</taxon>
        <taxon>Agaricomycotina</taxon>
        <taxon>Agaricomycetes</taxon>
        <taxon>Agaricomycetidae</taxon>
        <taxon>Atheliales</taxon>
        <taxon>Atheliaceae</taxon>
        <taxon>Piloderma</taxon>
    </lineage>
</organism>
<reference evidence="2" key="2">
    <citation type="submission" date="2015-01" db="EMBL/GenBank/DDBJ databases">
        <title>Evolutionary Origins and Diversification of the Mycorrhizal Mutualists.</title>
        <authorList>
            <consortium name="DOE Joint Genome Institute"/>
            <consortium name="Mycorrhizal Genomics Consortium"/>
            <person name="Kohler A."/>
            <person name="Kuo A."/>
            <person name="Nagy L.G."/>
            <person name="Floudas D."/>
            <person name="Copeland A."/>
            <person name="Barry K.W."/>
            <person name="Cichocki N."/>
            <person name="Veneault-Fourrey C."/>
            <person name="LaButti K."/>
            <person name="Lindquist E.A."/>
            <person name="Lipzen A."/>
            <person name="Lundell T."/>
            <person name="Morin E."/>
            <person name="Murat C."/>
            <person name="Riley R."/>
            <person name="Ohm R."/>
            <person name="Sun H."/>
            <person name="Tunlid A."/>
            <person name="Henrissat B."/>
            <person name="Grigoriev I.V."/>
            <person name="Hibbett D.S."/>
            <person name="Martin F."/>
        </authorList>
    </citation>
    <scope>NUCLEOTIDE SEQUENCE [LARGE SCALE GENOMIC DNA]</scope>
    <source>
        <strain evidence="2">F 1598</strain>
    </source>
</reference>
<name>A0A0C3CJP8_PILCF</name>